<accession>A0ABX2F1V7</accession>
<dbReference type="Proteomes" id="UP000763557">
    <property type="component" value="Unassembled WGS sequence"/>
</dbReference>
<keyword evidence="1" id="KW-1133">Transmembrane helix</keyword>
<sequence length="140" mass="15414">MAFEEKRAWVMGLVTIVAYSIYVILVLTRGGDAPLTETPYVATLIWTIVAAILASIVLDMLVSGTTPEEERRKDQRDVEIGHFGDRIGQSFLAIGAVATMVLAMTEADHFWIANTIYLAFALTSVLTSVAKIAAYRWGFQ</sequence>
<evidence type="ECO:0000313" key="3">
    <source>
        <dbReference type="Proteomes" id="UP000763557"/>
    </source>
</evidence>
<reference evidence="2 3" key="1">
    <citation type="submission" date="2020-01" db="EMBL/GenBank/DDBJ databases">
        <title>Kibdelosporangium persica a novel Actinomycetes from a hot desert in Iran.</title>
        <authorList>
            <person name="Safaei N."/>
            <person name="Zaburannyi N."/>
            <person name="Mueller R."/>
            <person name="Wink J."/>
        </authorList>
    </citation>
    <scope>NUCLEOTIDE SEQUENCE [LARGE SCALE GENOMIC DNA]</scope>
    <source>
        <strain evidence="2 3">4NS15</strain>
    </source>
</reference>
<keyword evidence="1" id="KW-0472">Membrane</keyword>
<keyword evidence="1" id="KW-0812">Transmembrane</keyword>
<gene>
    <name evidence="2" type="ORF">GC106_25010</name>
</gene>
<name>A0ABX2F1V7_9PSEU</name>
<evidence type="ECO:0000256" key="1">
    <source>
        <dbReference type="SAM" id="Phobius"/>
    </source>
</evidence>
<feature type="transmembrane region" description="Helical" evidence="1">
    <location>
        <begin position="7"/>
        <end position="28"/>
    </location>
</feature>
<dbReference type="RefSeq" id="WP_173129044.1">
    <property type="nucleotide sequence ID" value="NZ_CBCSGW010000005.1"/>
</dbReference>
<dbReference type="EMBL" id="JAAATY010000006">
    <property type="protein sequence ID" value="NRN65290.1"/>
    <property type="molecule type" value="Genomic_DNA"/>
</dbReference>
<comment type="caution">
    <text evidence="2">The sequence shown here is derived from an EMBL/GenBank/DDBJ whole genome shotgun (WGS) entry which is preliminary data.</text>
</comment>
<keyword evidence="3" id="KW-1185">Reference proteome</keyword>
<feature type="transmembrane region" description="Helical" evidence="1">
    <location>
        <begin position="40"/>
        <end position="62"/>
    </location>
</feature>
<feature type="transmembrane region" description="Helical" evidence="1">
    <location>
        <begin position="83"/>
        <end position="104"/>
    </location>
</feature>
<proteinExistence type="predicted"/>
<organism evidence="2 3">
    <name type="scientific">Kibdelosporangium persicum</name>
    <dbReference type="NCBI Taxonomy" id="2698649"/>
    <lineage>
        <taxon>Bacteria</taxon>
        <taxon>Bacillati</taxon>
        <taxon>Actinomycetota</taxon>
        <taxon>Actinomycetes</taxon>
        <taxon>Pseudonocardiales</taxon>
        <taxon>Pseudonocardiaceae</taxon>
        <taxon>Kibdelosporangium</taxon>
    </lineage>
</organism>
<protein>
    <submittedName>
        <fullName evidence="2">Uncharacterized protein</fullName>
    </submittedName>
</protein>
<evidence type="ECO:0000313" key="2">
    <source>
        <dbReference type="EMBL" id="NRN65290.1"/>
    </source>
</evidence>
<feature type="transmembrane region" description="Helical" evidence="1">
    <location>
        <begin position="110"/>
        <end position="134"/>
    </location>
</feature>